<dbReference type="Proteomes" id="UP000327013">
    <property type="component" value="Unassembled WGS sequence"/>
</dbReference>
<dbReference type="Gene3D" id="1.10.510.10">
    <property type="entry name" value="Transferase(Phosphotransferase) domain 1"/>
    <property type="match status" value="1"/>
</dbReference>
<dbReference type="SUPFAM" id="SSF56112">
    <property type="entry name" value="Protein kinase-like (PK-like)"/>
    <property type="match status" value="1"/>
</dbReference>
<dbReference type="GO" id="GO:0004674">
    <property type="term" value="F:protein serine/threonine kinase activity"/>
    <property type="evidence" value="ECO:0007669"/>
    <property type="project" value="UniProtKB-EC"/>
</dbReference>
<proteinExistence type="inferred from homology"/>
<dbReference type="Pfam" id="PF00069">
    <property type="entry name" value="Pkinase"/>
    <property type="match status" value="1"/>
</dbReference>
<reference evidence="4 5" key="1">
    <citation type="submission" date="2019-06" db="EMBL/GenBank/DDBJ databases">
        <title>A chromosomal-level reference genome of Carpinus fangiana (Coryloideae, Betulaceae).</title>
        <authorList>
            <person name="Yang X."/>
            <person name="Wang Z."/>
            <person name="Zhang L."/>
            <person name="Hao G."/>
            <person name="Liu J."/>
            <person name="Yang Y."/>
        </authorList>
    </citation>
    <scope>NUCLEOTIDE SEQUENCE [LARGE SCALE GENOMIC DNA]</scope>
    <source>
        <strain evidence="4">Cfa_2016G</strain>
        <tissue evidence="4">Leaf</tissue>
    </source>
</reference>
<evidence type="ECO:0000256" key="1">
    <source>
        <dbReference type="ARBA" id="ARBA00005926"/>
    </source>
</evidence>
<name>A0A5N6KXN3_9ROSI</name>
<protein>
    <recommendedName>
        <fullName evidence="2">non-specific serine/threonine protein kinase</fullName>
        <ecNumber evidence="2">2.7.11.1</ecNumber>
    </recommendedName>
</protein>
<dbReference type="AlphaFoldDB" id="A0A5N6KXN3"/>
<dbReference type="PROSITE" id="PS00108">
    <property type="entry name" value="PROTEIN_KINASE_ST"/>
    <property type="match status" value="1"/>
</dbReference>
<evidence type="ECO:0000313" key="5">
    <source>
        <dbReference type="Proteomes" id="UP000327013"/>
    </source>
</evidence>
<dbReference type="InterPro" id="IPR000719">
    <property type="entry name" value="Prot_kinase_dom"/>
</dbReference>
<dbReference type="EC" id="2.7.11.1" evidence="2"/>
<dbReference type="InterPro" id="IPR050235">
    <property type="entry name" value="CK1_Ser-Thr_kinase"/>
</dbReference>
<dbReference type="InterPro" id="IPR008271">
    <property type="entry name" value="Ser/Thr_kinase_AS"/>
</dbReference>
<dbReference type="EMBL" id="VIBQ01000016">
    <property type="protein sequence ID" value="KAB8356581.1"/>
    <property type="molecule type" value="Genomic_DNA"/>
</dbReference>
<dbReference type="PANTHER" id="PTHR11909">
    <property type="entry name" value="CASEIN KINASE-RELATED"/>
    <property type="match status" value="1"/>
</dbReference>
<evidence type="ECO:0000256" key="2">
    <source>
        <dbReference type="ARBA" id="ARBA00012513"/>
    </source>
</evidence>
<accession>A0A5N6KXN3</accession>
<sequence length="281" mass="31328">MEPQLVRDPIVSCHSFIPDTNETSYLQDILVRDRYKLVRKINEGGYGVVYEGKEILAARSSMIHPADDRIKGLDTRLGRGVAIKLEHTFVSPSVVKREGPLYASLQHTPGFPHLYYVGDDCEYYLLVLELLGPSLEDLFNFCGRCFSLKTVAMIVDQLINRLQSLHSRELVHRDFKPENLLMGSGRQGNTIFVIDLGITGPPGGGPMGTLLFASMKAHTEEGIIFCILPAFSSRQKLLPLLHSDASQRAICVRRSGISRLHAHILSSRLSTLGPSKRMDSR</sequence>
<evidence type="ECO:0000259" key="3">
    <source>
        <dbReference type="PROSITE" id="PS50011"/>
    </source>
</evidence>
<evidence type="ECO:0000313" key="4">
    <source>
        <dbReference type="EMBL" id="KAB8356581.1"/>
    </source>
</evidence>
<organism evidence="4 5">
    <name type="scientific">Carpinus fangiana</name>
    <dbReference type="NCBI Taxonomy" id="176857"/>
    <lineage>
        <taxon>Eukaryota</taxon>
        <taxon>Viridiplantae</taxon>
        <taxon>Streptophyta</taxon>
        <taxon>Embryophyta</taxon>
        <taxon>Tracheophyta</taxon>
        <taxon>Spermatophyta</taxon>
        <taxon>Magnoliopsida</taxon>
        <taxon>eudicotyledons</taxon>
        <taxon>Gunneridae</taxon>
        <taxon>Pentapetalae</taxon>
        <taxon>rosids</taxon>
        <taxon>fabids</taxon>
        <taxon>Fagales</taxon>
        <taxon>Betulaceae</taxon>
        <taxon>Carpinus</taxon>
    </lineage>
</organism>
<keyword evidence="5" id="KW-1185">Reference proteome</keyword>
<dbReference type="GO" id="GO:0005524">
    <property type="term" value="F:ATP binding"/>
    <property type="evidence" value="ECO:0007669"/>
    <property type="project" value="InterPro"/>
</dbReference>
<comment type="similarity">
    <text evidence="1">Belongs to the protein kinase superfamily. CK1 Ser/Thr protein kinase family. Casein kinase I subfamily.</text>
</comment>
<comment type="caution">
    <text evidence="4">The sequence shown here is derived from an EMBL/GenBank/DDBJ whole genome shotgun (WGS) entry which is preliminary data.</text>
</comment>
<gene>
    <name evidence="4" type="ORF">FH972_024163</name>
</gene>
<dbReference type="PROSITE" id="PS50011">
    <property type="entry name" value="PROTEIN_KINASE_DOM"/>
    <property type="match status" value="1"/>
</dbReference>
<feature type="domain" description="Protein kinase" evidence="3">
    <location>
        <begin position="35"/>
        <end position="281"/>
    </location>
</feature>
<dbReference type="InterPro" id="IPR011009">
    <property type="entry name" value="Kinase-like_dom_sf"/>
</dbReference>
<dbReference type="SMART" id="SM00220">
    <property type="entry name" value="S_TKc"/>
    <property type="match status" value="1"/>
</dbReference>